<accession>A0A841P681</accession>
<dbReference type="AlphaFoldDB" id="A0A841P681"/>
<dbReference type="RefSeq" id="WP_184873730.1">
    <property type="nucleotide sequence ID" value="NZ_JACHEF010000003.1"/>
</dbReference>
<reference evidence="1 2" key="1">
    <citation type="submission" date="2020-08" db="EMBL/GenBank/DDBJ databases">
        <title>Genomic Encyclopedia of Type Strains, Phase IV (KMG-IV): sequencing the most valuable type-strain genomes for metagenomic binning, comparative biology and taxonomic classification.</title>
        <authorList>
            <person name="Goeker M."/>
        </authorList>
    </citation>
    <scope>NUCLEOTIDE SEQUENCE [LARGE SCALE GENOMIC DNA]</scope>
    <source>
        <strain evidence="1 2">DSM 100039</strain>
    </source>
</reference>
<organism evidence="1 2">
    <name type="scientific">Mesorhizobium sangaii</name>
    <dbReference type="NCBI Taxonomy" id="505389"/>
    <lineage>
        <taxon>Bacteria</taxon>
        <taxon>Pseudomonadati</taxon>
        <taxon>Pseudomonadota</taxon>
        <taxon>Alphaproteobacteria</taxon>
        <taxon>Hyphomicrobiales</taxon>
        <taxon>Phyllobacteriaceae</taxon>
        <taxon>Mesorhizobium</taxon>
    </lineage>
</organism>
<proteinExistence type="predicted"/>
<evidence type="ECO:0000313" key="2">
    <source>
        <dbReference type="Proteomes" id="UP000556329"/>
    </source>
</evidence>
<keyword evidence="2" id="KW-1185">Reference proteome</keyword>
<gene>
    <name evidence="1" type="ORF">HNQ71_003508</name>
</gene>
<protein>
    <submittedName>
        <fullName evidence="1">Uncharacterized protein</fullName>
    </submittedName>
</protein>
<dbReference type="EMBL" id="JACHEF010000003">
    <property type="protein sequence ID" value="MBB6410834.1"/>
    <property type="molecule type" value="Genomic_DNA"/>
</dbReference>
<name>A0A841P681_9HYPH</name>
<comment type="caution">
    <text evidence="1">The sequence shown here is derived from an EMBL/GenBank/DDBJ whole genome shotgun (WGS) entry which is preliminary data.</text>
</comment>
<dbReference type="Proteomes" id="UP000556329">
    <property type="component" value="Unassembled WGS sequence"/>
</dbReference>
<evidence type="ECO:0000313" key="1">
    <source>
        <dbReference type="EMBL" id="MBB6410834.1"/>
    </source>
</evidence>
<sequence length="68" mass="7361">MRWTMAAKGKNAASGLSLPQCEELLRYAIDRLCIGSASSLLPHDRAKLASAAAILKQIREALEEHAGR</sequence>